<organism evidence="3 4">
    <name type="scientific">Stieleria neptunia</name>
    <dbReference type="NCBI Taxonomy" id="2527979"/>
    <lineage>
        <taxon>Bacteria</taxon>
        <taxon>Pseudomonadati</taxon>
        <taxon>Planctomycetota</taxon>
        <taxon>Planctomycetia</taxon>
        <taxon>Pirellulales</taxon>
        <taxon>Pirellulaceae</taxon>
        <taxon>Stieleria</taxon>
    </lineage>
</organism>
<protein>
    <submittedName>
        <fullName evidence="3">Chemotaxis protein CheY</fullName>
    </submittedName>
</protein>
<keyword evidence="1" id="KW-0597">Phosphoprotein</keyword>
<dbReference type="KEGG" id="snep:Enr13x_25950"/>
<evidence type="ECO:0000259" key="2">
    <source>
        <dbReference type="PROSITE" id="PS50110"/>
    </source>
</evidence>
<proteinExistence type="predicted"/>
<dbReference type="EMBL" id="CP037423">
    <property type="protein sequence ID" value="QDV42745.1"/>
    <property type="molecule type" value="Genomic_DNA"/>
</dbReference>
<dbReference type="RefSeq" id="WP_145386385.1">
    <property type="nucleotide sequence ID" value="NZ_CP037423.1"/>
</dbReference>
<dbReference type="Gene3D" id="3.40.50.2300">
    <property type="match status" value="1"/>
</dbReference>
<feature type="modified residue" description="4-aspartylphosphate" evidence="1">
    <location>
        <position position="54"/>
    </location>
</feature>
<dbReference type="OrthoDB" id="9813953at2"/>
<dbReference type="SMART" id="SM00448">
    <property type="entry name" value="REC"/>
    <property type="match status" value="1"/>
</dbReference>
<dbReference type="Pfam" id="PF00072">
    <property type="entry name" value="Response_reg"/>
    <property type="match status" value="1"/>
</dbReference>
<evidence type="ECO:0000313" key="3">
    <source>
        <dbReference type="EMBL" id="QDV42745.1"/>
    </source>
</evidence>
<reference evidence="3 4" key="1">
    <citation type="submission" date="2019-03" db="EMBL/GenBank/DDBJ databases">
        <title>Deep-cultivation of Planctomycetes and their phenomic and genomic characterization uncovers novel biology.</title>
        <authorList>
            <person name="Wiegand S."/>
            <person name="Jogler M."/>
            <person name="Boedeker C."/>
            <person name="Pinto D."/>
            <person name="Vollmers J."/>
            <person name="Rivas-Marin E."/>
            <person name="Kohn T."/>
            <person name="Peeters S.H."/>
            <person name="Heuer A."/>
            <person name="Rast P."/>
            <person name="Oberbeckmann S."/>
            <person name="Bunk B."/>
            <person name="Jeske O."/>
            <person name="Meyerdierks A."/>
            <person name="Storesund J.E."/>
            <person name="Kallscheuer N."/>
            <person name="Luecker S."/>
            <person name="Lage O.M."/>
            <person name="Pohl T."/>
            <person name="Merkel B.J."/>
            <person name="Hornburger P."/>
            <person name="Mueller R.-W."/>
            <person name="Bruemmer F."/>
            <person name="Labrenz M."/>
            <person name="Spormann A.M."/>
            <person name="Op den Camp H."/>
            <person name="Overmann J."/>
            <person name="Amann R."/>
            <person name="Jetten M.S.M."/>
            <person name="Mascher T."/>
            <person name="Medema M.H."/>
            <person name="Devos D.P."/>
            <person name="Kaster A.-K."/>
            <person name="Ovreas L."/>
            <person name="Rohde M."/>
            <person name="Galperin M.Y."/>
            <person name="Jogler C."/>
        </authorList>
    </citation>
    <scope>NUCLEOTIDE SEQUENCE [LARGE SCALE GENOMIC DNA]</scope>
    <source>
        <strain evidence="3 4">Enr13</strain>
    </source>
</reference>
<dbReference type="PANTHER" id="PTHR43228">
    <property type="entry name" value="TWO-COMPONENT RESPONSE REGULATOR"/>
    <property type="match status" value="1"/>
</dbReference>
<gene>
    <name evidence="3" type="primary">cheY_2</name>
    <name evidence="3" type="ORF">Enr13x_25950</name>
</gene>
<dbReference type="SUPFAM" id="SSF52172">
    <property type="entry name" value="CheY-like"/>
    <property type="match status" value="1"/>
</dbReference>
<evidence type="ECO:0000256" key="1">
    <source>
        <dbReference type="PROSITE-ProRule" id="PRU00169"/>
    </source>
</evidence>
<feature type="domain" description="Response regulatory" evidence="2">
    <location>
        <begin position="2"/>
        <end position="119"/>
    </location>
</feature>
<dbReference type="InterPro" id="IPR001789">
    <property type="entry name" value="Sig_transdc_resp-reg_receiver"/>
</dbReference>
<name>A0A518HPH1_9BACT</name>
<keyword evidence="4" id="KW-1185">Reference proteome</keyword>
<dbReference type="PANTHER" id="PTHR43228:SF1">
    <property type="entry name" value="TWO-COMPONENT RESPONSE REGULATOR ARR22"/>
    <property type="match status" value="1"/>
</dbReference>
<evidence type="ECO:0000313" key="4">
    <source>
        <dbReference type="Proteomes" id="UP000319004"/>
    </source>
</evidence>
<dbReference type="Proteomes" id="UP000319004">
    <property type="component" value="Chromosome"/>
</dbReference>
<dbReference type="InterPro" id="IPR052048">
    <property type="entry name" value="ST_Response_Regulator"/>
</dbReference>
<dbReference type="PROSITE" id="PS50110">
    <property type="entry name" value="RESPONSE_REGULATORY"/>
    <property type="match status" value="1"/>
</dbReference>
<dbReference type="AlphaFoldDB" id="A0A518HPH1"/>
<sequence>MKILIVDDSKAMRMIVCRTLKQTDFSGFTVIEAENGMDALNKIATESPDLVLSDWNMPEMKGIDLLKRVRDSGNNVRFGFITSESSLETKKLAHESGADFLVTKPFTPGSMQAALDPILA</sequence>
<accession>A0A518HPH1</accession>
<dbReference type="GO" id="GO:0000160">
    <property type="term" value="P:phosphorelay signal transduction system"/>
    <property type="evidence" value="ECO:0007669"/>
    <property type="project" value="InterPro"/>
</dbReference>
<dbReference type="InterPro" id="IPR011006">
    <property type="entry name" value="CheY-like_superfamily"/>
</dbReference>